<proteinExistence type="predicted"/>
<reference evidence="1 2" key="1">
    <citation type="submission" date="2016-11" db="EMBL/GenBank/DDBJ databases">
        <authorList>
            <person name="Jaros S."/>
            <person name="Januszkiewicz K."/>
            <person name="Wedrychowicz H."/>
        </authorList>
    </citation>
    <scope>NUCLEOTIDE SEQUENCE [LARGE SCALE GENOMIC DNA]</scope>
    <source>
        <strain evidence="1 2">DSM 44666</strain>
    </source>
</reference>
<dbReference type="SUPFAM" id="SSF56059">
    <property type="entry name" value="Glutathione synthetase ATP-binding domain-like"/>
    <property type="match status" value="1"/>
</dbReference>
<protein>
    <submittedName>
        <fullName evidence="1">YheC/D like ATP-grasp</fullName>
    </submittedName>
</protein>
<accession>A0A1M4VKK6</accession>
<keyword evidence="2" id="KW-1185">Reference proteome</keyword>
<dbReference type="Pfam" id="PF14398">
    <property type="entry name" value="ATPgrasp_YheCD"/>
    <property type="match status" value="1"/>
</dbReference>
<dbReference type="InterPro" id="IPR026838">
    <property type="entry name" value="YheC/D"/>
</dbReference>
<gene>
    <name evidence="1" type="ORF">SAMN05444392_102409</name>
</gene>
<dbReference type="EMBL" id="FQVL01000002">
    <property type="protein sequence ID" value="SHE69551.1"/>
    <property type="molecule type" value="Genomic_DNA"/>
</dbReference>
<dbReference type="STRING" id="112248.SAMN05444392_102409"/>
<dbReference type="RefSeq" id="WP_073153984.1">
    <property type="nucleotide sequence ID" value="NZ_FQVL01000002.1"/>
</dbReference>
<sequence>MTDITRKLDNTFLLSHHPRLRNHLPETTALSINSLRYMLQRHQYLYVKPDNSCQGKGILRIDAHEDGRYQLTSRDHNRSYKASSLQNLWKRIQRIKRKNRPYIIQQGIESRTKTGRLFDIRVHLTRIHNQWEIGGFIGRVATEKGIATNAYSGGIPVSIPRLFHHHLNYPHWKQKQLIDQLSYLSHIATHIISSHYPKWNEFGLDIGIDERGHPWIYEINIYPGLYVFRNEKELLHKLRYMRKIAA</sequence>
<evidence type="ECO:0000313" key="2">
    <source>
        <dbReference type="Proteomes" id="UP000184476"/>
    </source>
</evidence>
<dbReference type="Proteomes" id="UP000184476">
    <property type="component" value="Unassembled WGS sequence"/>
</dbReference>
<name>A0A1M4VKK6_9BACL</name>
<dbReference type="OrthoDB" id="7869153at2"/>
<dbReference type="AlphaFoldDB" id="A0A1M4VKK6"/>
<evidence type="ECO:0000313" key="1">
    <source>
        <dbReference type="EMBL" id="SHE69551.1"/>
    </source>
</evidence>
<organism evidence="1 2">
    <name type="scientific">Seinonella peptonophila</name>
    <dbReference type="NCBI Taxonomy" id="112248"/>
    <lineage>
        <taxon>Bacteria</taxon>
        <taxon>Bacillati</taxon>
        <taxon>Bacillota</taxon>
        <taxon>Bacilli</taxon>
        <taxon>Bacillales</taxon>
        <taxon>Thermoactinomycetaceae</taxon>
        <taxon>Seinonella</taxon>
    </lineage>
</organism>
<dbReference type="Gene3D" id="3.30.470.20">
    <property type="entry name" value="ATP-grasp fold, B domain"/>
    <property type="match status" value="1"/>
</dbReference>